<evidence type="ECO:0000259" key="1">
    <source>
        <dbReference type="Pfam" id="PF24722"/>
    </source>
</evidence>
<sequence>VISIMDRDKIAENFISAIKREFPDVGKRIDEQMKALELDPEDKMYTQMFECFSQATTDSIKEKDSETALNHLNYMSNKLKHASGVEREYIDVYYTESLMWDIKDKKLKAWGWKLFPENIKQLYENMWGKQNL</sequence>
<dbReference type="EMBL" id="JBHRTL010000009">
    <property type="protein sequence ID" value="MFC3156011.1"/>
    <property type="molecule type" value="Genomic_DNA"/>
</dbReference>
<evidence type="ECO:0000313" key="2">
    <source>
        <dbReference type="EMBL" id="MFC3156011.1"/>
    </source>
</evidence>
<dbReference type="InterPro" id="IPR056091">
    <property type="entry name" value="DUF7674"/>
</dbReference>
<evidence type="ECO:0000313" key="3">
    <source>
        <dbReference type="Proteomes" id="UP001595548"/>
    </source>
</evidence>
<protein>
    <recommendedName>
        <fullName evidence="1">DUF7674 domain-containing protein</fullName>
    </recommendedName>
</protein>
<organism evidence="2 3">
    <name type="scientific">Gilvimarinus japonicus</name>
    <dbReference type="NCBI Taxonomy" id="1796469"/>
    <lineage>
        <taxon>Bacteria</taxon>
        <taxon>Pseudomonadati</taxon>
        <taxon>Pseudomonadota</taxon>
        <taxon>Gammaproteobacteria</taxon>
        <taxon>Cellvibrionales</taxon>
        <taxon>Cellvibrionaceae</taxon>
        <taxon>Gilvimarinus</taxon>
    </lineage>
</organism>
<keyword evidence="3" id="KW-1185">Reference proteome</keyword>
<proteinExistence type="predicted"/>
<dbReference type="RefSeq" id="WP_382417055.1">
    <property type="nucleotide sequence ID" value="NZ_JBHRTL010000009.1"/>
</dbReference>
<gene>
    <name evidence="2" type="ORF">ACFOEB_12425</name>
</gene>
<comment type="caution">
    <text evidence="2">The sequence shown here is derived from an EMBL/GenBank/DDBJ whole genome shotgun (WGS) entry which is preliminary data.</text>
</comment>
<reference evidence="3" key="1">
    <citation type="journal article" date="2019" name="Int. J. Syst. Evol. Microbiol.">
        <title>The Global Catalogue of Microorganisms (GCM) 10K type strain sequencing project: providing services to taxonomists for standard genome sequencing and annotation.</title>
        <authorList>
            <consortium name="The Broad Institute Genomics Platform"/>
            <consortium name="The Broad Institute Genome Sequencing Center for Infectious Disease"/>
            <person name="Wu L."/>
            <person name="Ma J."/>
        </authorList>
    </citation>
    <scope>NUCLEOTIDE SEQUENCE [LARGE SCALE GENOMIC DNA]</scope>
    <source>
        <strain evidence="3">KCTC 52141</strain>
    </source>
</reference>
<feature type="non-terminal residue" evidence="2">
    <location>
        <position position="1"/>
    </location>
</feature>
<name>A0ABV7HXD0_9GAMM</name>
<feature type="domain" description="DUF7674" evidence="1">
    <location>
        <begin position="17"/>
        <end position="128"/>
    </location>
</feature>
<dbReference type="Pfam" id="PF24722">
    <property type="entry name" value="DUF7674"/>
    <property type="match status" value="1"/>
</dbReference>
<accession>A0ABV7HXD0</accession>
<dbReference type="Proteomes" id="UP001595548">
    <property type="component" value="Unassembled WGS sequence"/>
</dbReference>